<protein>
    <submittedName>
        <fullName evidence="1">Uncharacterized protein</fullName>
    </submittedName>
</protein>
<sequence>MLLADLSGFFGRRGYRHRGVPVAAACAGCVWGDPPPSLSLDTVRRPCSVAAAKMVPPGCGLVSALSVVVTLLLLTAASCGSASGTRVRAPQLHAKTVGRAGAAAGAARPPDTGPPVAAKVLFPLMLDLRVLSFLATYSTLGVSMDELMDAERASNLQYEVEINTQRNSSLSMTLAISLYRTIMQTLHRRGRCLDFVRQSTLDDPTACGLQKWRRCCRGTANDTDQVLLCATHENLLVSPPLSLATQPANSFRVKPLPLRVADTVLPLFFEDQLAVQEETETGEAWLAWPWMSFLAFSPAPLLAAAAVGSLRGSGASSRPSPLRRAFGSPLPVATQPQREAVARSLPGWRSAATMSAVGAPSATGVLYVKAGPDGKCVGDCPFSLKALLAANLKGVKVDVVPVDLSNKPASFLAITEAGSTPVFVHDGRTLTDSAEIVEYVDTLGTDSGARSLLSPLASADASAVNAVGGVFGAFARLMKNKEAKEEAARVGALEDALAAVNGVLEAGGGPFLTGPWVSALDCDLIPKMRHVVAAAGHYKGFSLAGHGWDALEQYVLVTGRMKATREVLVDDDVVVWGWSKFF</sequence>
<comment type="caution">
    <text evidence="1">The sequence shown here is derived from an EMBL/GenBank/DDBJ whole genome shotgun (WGS) entry which is preliminary data.</text>
</comment>
<name>A0ACC3CAP2_PYRYE</name>
<evidence type="ECO:0000313" key="1">
    <source>
        <dbReference type="EMBL" id="KAK1867242.1"/>
    </source>
</evidence>
<evidence type="ECO:0000313" key="2">
    <source>
        <dbReference type="Proteomes" id="UP000798662"/>
    </source>
</evidence>
<reference evidence="1" key="1">
    <citation type="submission" date="2019-11" db="EMBL/GenBank/DDBJ databases">
        <title>Nori genome reveals adaptations in red seaweeds to the harsh intertidal environment.</title>
        <authorList>
            <person name="Wang D."/>
            <person name="Mao Y."/>
        </authorList>
    </citation>
    <scope>NUCLEOTIDE SEQUENCE</scope>
    <source>
        <tissue evidence="1">Gametophyte</tissue>
    </source>
</reference>
<proteinExistence type="predicted"/>
<dbReference type="EMBL" id="CM020620">
    <property type="protein sequence ID" value="KAK1867242.1"/>
    <property type="molecule type" value="Genomic_DNA"/>
</dbReference>
<dbReference type="Proteomes" id="UP000798662">
    <property type="component" value="Chromosome 3"/>
</dbReference>
<keyword evidence="2" id="KW-1185">Reference proteome</keyword>
<accession>A0ACC3CAP2</accession>
<gene>
    <name evidence="1" type="ORF">I4F81_009749</name>
</gene>
<organism evidence="1 2">
    <name type="scientific">Pyropia yezoensis</name>
    <name type="common">Susabi-nori</name>
    <name type="synonym">Porphyra yezoensis</name>
    <dbReference type="NCBI Taxonomy" id="2788"/>
    <lineage>
        <taxon>Eukaryota</taxon>
        <taxon>Rhodophyta</taxon>
        <taxon>Bangiophyceae</taxon>
        <taxon>Bangiales</taxon>
        <taxon>Bangiaceae</taxon>
        <taxon>Pyropia</taxon>
    </lineage>
</organism>